<keyword evidence="2" id="KW-1185">Reference proteome</keyword>
<dbReference type="EC" id="3.1.3.73" evidence="1"/>
<sequence length="197" mass="21776">MSLTLDLLRHGDTGTAPGFRGSLDDPLSAIGWAQLRAAVNNHAPWTRIISSPLQRCAAFAAELAEQRQLPLSLERNLRELEFGAWEGLTPAALMETHSIELGHFWSDPYSFTPPQGEPLSAFEARVLGALQRLAAQHAGEHLLLVTHAGVIRLLLARARQLQRHCLLQVEVKHAALFRLHVSLQEVLHLEECPCTPS</sequence>
<proteinExistence type="predicted"/>
<name>A0A839T4A7_AZOMA</name>
<dbReference type="Proteomes" id="UP000549250">
    <property type="component" value="Unassembled WGS sequence"/>
</dbReference>
<dbReference type="Gene3D" id="3.40.50.1240">
    <property type="entry name" value="Phosphoglycerate mutase-like"/>
    <property type="match status" value="1"/>
</dbReference>
<organism evidence="1 2">
    <name type="scientific">Azomonas macrocytogenes</name>
    <name type="common">Azotobacter macrocytogenes</name>
    <dbReference type="NCBI Taxonomy" id="69962"/>
    <lineage>
        <taxon>Bacteria</taxon>
        <taxon>Pseudomonadati</taxon>
        <taxon>Pseudomonadota</taxon>
        <taxon>Gammaproteobacteria</taxon>
        <taxon>Pseudomonadales</taxon>
        <taxon>Pseudomonadaceae</taxon>
        <taxon>Azomonas</taxon>
    </lineage>
</organism>
<evidence type="ECO:0000313" key="2">
    <source>
        <dbReference type="Proteomes" id="UP000549250"/>
    </source>
</evidence>
<dbReference type="Pfam" id="PF00300">
    <property type="entry name" value="His_Phos_1"/>
    <property type="match status" value="1"/>
</dbReference>
<comment type="caution">
    <text evidence="1">The sequence shown here is derived from an EMBL/GenBank/DDBJ whole genome shotgun (WGS) entry which is preliminary data.</text>
</comment>
<dbReference type="InterPro" id="IPR029033">
    <property type="entry name" value="His_PPase_superfam"/>
</dbReference>
<accession>A0A839T4A7</accession>
<gene>
    <name evidence="1" type="ORF">FHR87_002677</name>
</gene>
<dbReference type="PANTHER" id="PTHR48100">
    <property type="entry name" value="BROAD-SPECIFICITY PHOSPHATASE YOR283W-RELATED"/>
    <property type="match status" value="1"/>
</dbReference>
<dbReference type="RefSeq" id="WP_183167153.1">
    <property type="nucleotide sequence ID" value="NZ_JACHXI010000014.1"/>
</dbReference>
<dbReference type="SUPFAM" id="SSF53254">
    <property type="entry name" value="Phosphoglycerate mutase-like"/>
    <property type="match status" value="1"/>
</dbReference>
<reference evidence="1 2" key="1">
    <citation type="submission" date="2020-08" db="EMBL/GenBank/DDBJ databases">
        <title>Genomic Encyclopedia of Type Strains, Phase III (KMG-III): the genomes of soil and plant-associated and newly described type strains.</title>
        <authorList>
            <person name="Whitman W."/>
        </authorList>
    </citation>
    <scope>NUCLEOTIDE SEQUENCE [LARGE SCALE GENOMIC DNA]</scope>
    <source>
        <strain evidence="1 2">CECT 4462</strain>
    </source>
</reference>
<dbReference type="SMART" id="SM00855">
    <property type="entry name" value="PGAM"/>
    <property type="match status" value="1"/>
</dbReference>
<dbReference type="InterPro" id="IPR013078">
    <property type="entry name" value="His_Pase_superF_clade-1"/>
</dbReference>
<dbReference type="GO" id="GO:0043755">
    <property type="term" value="F:alpha-ribazole phosphatase activity"/>
    <property type="evidence" value="ECO:0007669"/>
    <property type="project" value="UniProtKB-EC"/>
</dbReference>
<dbReference type="GO" id="GO:0005737">
    <property type="term" value="C:cytoplasm"/>
    <property type="evidence" value="ECO:0007669"/>
    <property type="project" value="TreeGrafter"/>
</dbReference>
<dbReference type="CDD" id="cd07067">
    <property type="entry name" value="HP_PGM_like"/>
    <property type="match status" value="1"/>
</dbReference>
<dbReference type="EMBL" id="JACHXI010000014">
    <property type="protein sequence ID" value="MBB3104262.1"/>
    <property type="molecule type" value="Genomic_DNA"/>
</dbReference>
<keyword evidence="1" id="KW-0378">Hydrolase</keyword>
<dbReference type="PANTHER" id="PTHR48100:SF1">
    <property type="entry name" value="HISTIDINE PHOSPHATASE FAMILY PROTEIN-RELATED"/>
    <property type="match status" value="1"/>
</dbReference>
<evidence type="ECO:0000313" key="1">
    <source>
        <dbReference type="EMBL" id="MBB3104262.1"/>
    </source>
</evidence>
<dbReference type="AlphaFoldDB" id="A0A839T4A7"/>
<protein>
    <submittedName>
        <fullName evidence="1">Alpha-ribazole phosphatase</fullName>
        <ecNumber evidence="1">3.1.3.73</ecNumber>
    </submittedName>
</protein>
<dbReference type="InterPro" id="IPR050275">
    <property type="entry name" value="PGM_Phosphatase"/>
</dbReference>